<sequence>MSEVLFKYFDPEAIKLAFYRVQCWSDKTVKDQVGLKAFGANLDTNAKRLHEKIMDGIYTPQRGFKFYMPKSTRTLRTKTMLEVEDALVYQAIANKIAELHQPKLSELEEFVFGSVLAPDVTKGVALIKDKEPNYFFFKFWKGLFRKFKESVLHSIEIDKTRYKFETDITGFFDSIPHYNLLLVLSEEFGVEDEILDLLSDCFNVWSGTKESMTPGVGIPQGPIPSFFFANLILHELDGQIVGQGYKYYRYMDDIHIYGFEENELVEALLIIDKYTKGNGLSINSKKTSIQEIEDGKEEETIKKEIKKLSLSALYSEDPDEIINTDLFDDNKKEEINDNSKLLDKEVNKLSEQDQGPRIDSFWKNVTTLKDEKEIKEFWEEQFREVEKKLPELFINSGNSKNLQLNERVEDIDFIKLSVQYSSSKKALLDIGIEKEVDTALIKYWLFAYQKFFWRVNNLGIILGAYGANQEVKTALMKMYEVQFKPYEWVRYYIIMILSFNQEFSDKELRQVFFRWLKEENSDLVKISLYRLLFKHSKSKQFSSSLKKELQKEPSVQLKLIIADFNRSNRQQEIDMVEFINTIGL</sequence>
<name>A0A1N6D5X6_9BACT</name>
<dbReference type="InterPro" id="IPR051083">
    <property type="entry name" value="GrpII_Intron_Splice-Mob/Def"/>
</dbReference>
<evidence type="ECO:0000313" key="4">
    <source>
        <dbReference type="EMBL" id="SIN66240.1"/>
    </source>
</evidence>
<dbReference type="InterPro" id="IPR000477">
    <property type="entry name" value="RT_dom"/>
</dbReference>
<evidence type="ECO:0000256" key="2">
    <source>
        <dbReference type="SAM" id="Coils"/>
    </source>
</evidence>
<dbReference type="EMBL" id="FSRC01000001">
    <property type="protein sequence ID" value="SIN66240.1"/>
    <property type="molecule type" value="Genomic_DNA"/>
</dbReference>
<keyword evidence="4" id="KW-0808">Transferase</keyword>
<evidence type="ECO:0000313" key="5">
    <source>
        <dbReference type="Proteomes" id="UP000185221"/>
    </source>
</evidence>
<dbReference type="Pfam" id="PF00078">
    <property type="entry name" value="RVT_1"/>
    <property type="match status" value="1"/>
</dbReference>
<dbReference type="PANTHER" id="PTHR34047:SF8">
    <property type="entry name" value="PROTEIN YKFC"/>
    <property type="match status" value="1"/>
</dbReference>
<dbReference type="CDD" id="cd01646">
    <property type="entry name" value="RT_Bac_retron_I"/>
    <property type="match status" value="1"/>
</dbReference>
<keyword evidence="4" id="KW-0548">Nucleotidyltransferase</keyword>
<accession>A0A1N6D5X6</accession>
<dbReference type="GO" id="GO:0003964">
    <property type="term" value="F:RNA-directed DNA polymerase activity"/>
    <property type="evidence" value="ECO:0007669"/>
    <property type="project" value="UniProtKB-KW"/>
</dbReference>
<dbReference type="AlphaFoldDB" id="A0A1N6D5X6"/>
<dbReference type="Proteomes" id="UP000185221">
    <property type="component" value="Unassembled WGS sequence"/>
</dbReference>
<dbReference type="PANTHER" id="PTHR34047">
    <property type="entry name" value="NUCLEAR INTRON MATURASE 1, MITOCHONDRIAL-RELATED"/>
    <property type="match status" value="1"/>
</dbReference>
<feature type="domain" description="Reverse transcriptase" evidence="3">
    <location>
        <begin position="49"/>
        <end position="312"/>
    </location>
</feature>
<proteinExistence type="inferred from homology"/>
<comment type="similarity">
    <text evidence="1">Belongs to the bacterial reverse transcriptase family.</text>
</comment>
<evidence type="ECO:0000259" key="3">
    <source>
        <dbReference type="PROSITE" id="PS50878"/>
    </source>
</evidence>
<protein>
    <submittedName>
        <fullName evidence="4">Reverse transcriptase (RNA-dependent DNA polymerase)</fullName>
    </submittedName>
</protein>
<reference evidence="5" key="1">
    <citation type="submission" date="2016-11" db="EMBL/GenBank/DDBJ databases">
        <authorList>
            <person name="Varghese N."/>
            <person name="Submissions S."/>
        </authorList>
    </citation>
    <scope>NUCLEOTIDE SEQUENCE [LARGE SCALE GENOMIC DNA]</scope>
    <source>
        <strain evidence="5">DSM 15292</strain>
    </source>
</reference>
<gene>
    <name evidence="4" type="ORF">SAMN05444394_0303</name>
</gene>
<dbReference type="STRING" id="226505.SAMN05444394_0303"/>
<organism evidence="4 5">
    <name type="scientific">Algoriphagus halophilus</name>
    <dbReference type="NCBI Taxonomy" id="226505"/>
    <lineage>
        <taxon>Bacteria</taxon>
        <taxon>Pseudomonadati</taxon>
        <taxon>Bacteroidota</taxon>
        <taxon>Cytophagia</taxon>
        <taxon>Cytophagales</taxon>
        <taxon>Cyclobacteriaceae</taxon>
        <taxon>Algoriphagus</taxon>
    </lineage>
</organism>
<dbReference type="InterPro" id="IPR043502">
    <property type="entry name" value="DNA/RNA_pol_sf"/>
</dbReference>
<keyword evidence="2" id="KW-0175">Coiled coil</keyword>
<feature type="coiled-coil region" evidence="2">
    <location>
        <begin position="332"/>
        <end position="388"/>
    </location>
</feature>
<dbReference type="SUPFAM" id="SSF56672">
    <property type="entry name" value="DNA/RNA polymerases"/>
    <property type="match status" value="1"/>
</dbReference>
<keyword evidence="5" id="KW-1185">Reference proteome</keyword>
<dbReference type="PROSITE" id="PS50878">
    <property type="entry name" value="RT_POL"/>
    <property type="match status" value="1"/>
</dbReference>
<evidence type="ECO:0000256" key="1">
    <source>
        <dbReference type="ARBA" id="ARBA00034120"/>
    </source>
</evidence>
<keyword evidence="4" id="KW-0695">RNA-directed DNA polymerase</keyword>
<dbReference type="RefSeq" id="WP_074223078.1">
    <property type="nucleotide sequence ID" value="NZ_FSRC01000001.1"/>
</dbReference>
<dbReference type="OrthoDB" id="9780724at2"/>